<reference evidence="10 13" key="2">
    <citation type="submission" date="2024-07" db="EMBL/GenBank/DDBJ databases">
        <authorList>
            <person name="Akdeniz Z."/>
        </authorList>
    </citation>
    <scope>NUCLEOTIDE SEQUENCE [LARGE SCALE GENOMIC DNA]</scope>
</reference>
<dbReference type="Gene3D" id="3.40.50.1370">
    <property type="entry name" value="Aspartate/ornithine carbamoyltransferase"/>
    <property type="match status" value="2"/>
</dbReference>
<evidence type="ECO:0000256" key="2">
    <source>
        <dbReference type="ARBA" id="ARBA00013007"/>
    </source>
</evidence>
<dbReference type="InterPro" id="IPR006131">
    <property type="entry name" value="Asp_carbamoyltransf_Asp/Orn-bd"/>
</dbReference>
<evidence type="ECO:0000313" key="9">
    <source>
        <dbReference type="EMBL" id="CAI9941758.1"/>
    </source>
</evidence>
<evidence type="ECO:0000256" key="4">
    <source>
        <dbReference type="RuleBase" id="RU003634"/>
    </source>
</evidence>
<dbReference type="Proteomes" id="UP001642409">
    <property type="component" value="Unassembled WGS sequence"/>
</dbReference>
<evidence type="ECO:0000313" key="11">
    <source>
        <dbReference type="EMBL" id="CAL6029370.1"/>
    </source>
</evidence>
<dbReference type="EMBL" id="CAXDID020000109">
    <property type="protein sequence ID" value="CAL6029370.1"/>
    <property type="molecule type" value="Genomic_DNA"/>
</dbReference>
<dbReference type="GO" id="GO:0042450">
    <property type="term" value="P:L-arginine biosynthetic process via ornithine"/>
    <property type="evidence" value="ECO:0007669"/>
    <property type="project" value="TreeGrafter"/>
</dbReference>
<comment type="similarity">
    <text evidence="1">Belongs to the aspartate/ornithine carbamoyltransferase superfamily. OTCase family.</text>
</comment>
<evidence type="ECO:0000259" key="6">
    <source>
        <dbReference type="Pfam" id="PF02729"/>
    </source>
</evidence>
<dbReference type="InterPro" id="IPR006132">
    <property type="entry name" value="Asp/Orn_carbamoyltranf_P-bd"/>
</dbReference>
<dbReference type="InterPro" id="IPR006130">
    <property type="entry name" value="Asp/Orn_carbamoylTrfase"/>
</dbReference>
<dbReference type="Pfam" id="PF00185">
    <property type="entry name" value="OTCace"/>
    <property type="match status" value="1"/>
</dbReference>
<keyword evidence="3 4" id="KW-0808">Transferase</keyword>
<dbReference type="PANTHER" id="PTHR45753:SF3">
    <property type="entry name" value="ORNITHINE TRANSCARBAMYLASE, MITOCHONDRIAL"/>
    <property type="match status" value="1"/>
</dbReference>
<evidence type="ECO:0000256" key="3">
    <source>
        <dbReference type="ARBA" id="ARBA00022679"/>
    </source>
</evidence>
<keyword evidence="13" id="KW-1185">Reference proteome</keyword>
<protein>
    <recommendedName>
        <fullName evidence="2">ornithine carbamoyltransferase</fullName>
        <ecNumber evidence="2">2.1.3.3</ecNumber>
    </recommendedName>
</protein>
<dbReference type="EMBL" id="CATOUU010000695">
    <property type="protein sequence ID" value="CAI9941758.1"/>
    <property type="molecule type" value="Genomic_DNA"/>
</dbReference>
<name>A0AA86PF81_9EUKA</name>
<proteinExistence type="inferred from homology"/>
<evidence type="ECO:0000313" key="12">
    <source>
        <dbReference type="EMBL" id="CAL6106907.1"/>
    </source>
</evidence>
<dbReference type="Pfam" id="PF02729">
    <property type="entry name" value="OTCace_N"/>
    <property type="match status" value="1"/>
</dbReference>
<dbReference type="GO" id="GO:0004585">
    <property type="term" value="F:ornithine carbamoyltransferase activity"/>
    <property type="evidence" value="ECO:0007669"/>
    <property type="project" value="UniProtKB-EC"/>
</dbReference>
<dbReference type="InterPro" id="IPR036901">
    <property type="entry name" value="Asp/Orn_carbamoylTrfase_sf"/>
</dbReference>
<dbReference type="NCBIfam" id="NF005538">
    <property type="entry name" value="PRK07200.1"/>
    <property type="match status" value="1"/>
</dbReference>
<evidence type="ECO:0000256" key="1">
    <source>
        <dbReference type="ARBA" id="ARBA00007805"/>
    </source>
</evidence>
<dbReference type="PRINTS" id="PR00100">
    <property type="entry name" value="AOTCASE"/>
</dbReference>
<dbReference type="EMBL" id="CATOUU010000440">
    <property type="protein sequence ID" value="CAI9929629.1"/>
    <property type="molecule type" value="Genomic_DNA"/>
</dbReference>
<dbReference type="SUPFAM" id="SSF53671">
    <property type="entry name" value="Aspartate/ornithine carbamoyltransferase"/>
    <property type="match status" value="1"/>
</dbReference>
<comment type="caution">
    <text evidence="8">The sequence shown here is derived from an EMBL/GenBank/DDBJ whole genome shotgun (WGS) entry which is preliminary data.</text>
</comment>
<evidence type="ECO:0000259" key="5">
    <source>
        <dbReference type="Pfam" id="PF00185"/>
    </source>
</evidence>
<reference evidence="8" key="1">
    <citation type="submission" date="2023-06" db="EMBL/GenBank/DDBJ databases">
        <authorList>
            <person name="Kurt Z."/>
        </authorList>
    </citation>
    <scope>NUCLEOTIDE SEQUENCE</scope>
</reference>
<dbReference type="AlphaFoldDB" id="A0AA86PF81"/>
<dbReference type="GO" id="GO:0019240">
    <property type="term" value="P:citrulline biosynthetic process"/>
    <property type="evidence" value="ECO:0007669"/>
    <property type="project" value="TreeGrafter"/>
</dbReference>
<accession>A0AA86PF81</accession>
<evidence type="ECO:0000313" key="7">
    <source>
        <dbReference type="EMBL" id="CAI9929629.1"/>
    </source>
</evidence>
<dbReference type="EC" id="2.1.3.3" evidence="2"/>
<dbReference type="EMBL" id="CAXDID020000620">
    <property type="protein sequence ID" value="CAL6106907.1"/>
    <property type="molecule type" value="Genomic_DNA"/>
</dbReference>
<evidence type="ECO:0000313" key="10">
    <source>
        <dbReference type="EMBL" id="CAL5992772.1"/>
    </source>
</evidence>
<dbReference type="PANTHER" id="PTHR45753">
    <property type="entry name" value="ORNITHINE CARBAMOYLTRANSFERASE, MITOCHONDRIAL"/>
    <property type="match status" value="1"/>
</dbReference>
<dbReference type="GO" id="GO:0016597">
    <property type="term" value="F:amino acid binding"/>
    <property type="evidence" value="ECO:0007669"/>
    <property type="project" value="InterPro"/>
</dbReference>
<dbReference type="PRINTS" id="PR00101">
    <property type="entry name" value="ATCASE"/>
</dbReference>
<dbReference type="EMBL" id="CAXDID020000029">
    <property type="protein sequence ID" value="CAL5992772.1"/>
    <property type="molecule type" value="Genomic_DNA"/>
</dbReference>
<dbReference type="EMBL" id="CATOUU010000577">
    <property type="protein sequence ID" value="CAI9934639.1"/>
    <property type="molecule type" value="Genomic_DNA"/>
</dbReference>
<feature type="domain" description="Aspartate/ornithine carbamoyltransferase carbamoyl-P binding" evidence="6">
    <location>
        <begin position="29"/>
        <end position="182"/>
    </location>
</feature>
<evidence type="ECO:0000313" key="13">
    <source>
        <dbReference type="Proteomes" id="UP001642409"/>
    </source>
</evidence>
<gene>
    <name evidence="10" type="ORF">HINF_LOCUS12743</name>
    <name evidence="7" type="ORF">HINF_LOCUS17274</name>
    <name evidence="8" type="ORF">HINF_LOCUS22284</name>
    <name evidence="9" type="ORF">HINF_LOCUS29403</name>
    <name evidence="11" type="ORF">HINF_LOCUS32260</name>
    <name evidence="12" type="ORF">HINF_LOCUS74070</name>
</gene>
<organism evidence="8">
    <name type="scientific">Hexamita inflata</name>
    <dbReference type="NCBI Taxonomy" id="28002"/>
    <lineage>
        <taxon>Eukaryota</taxon>
        <taxon>Metamonada</taxon>
        <taxon>Diplomonadida</taxon>
        <taxon>Hexamitidae</taxon>
        <taxon>Hexamitinae</taxon>
        <taxon>Hexamita</taxon>
    </lineage>
</organism>
<sequence length="415" mass="46726">MSTRDEIIAAAKALIEQIKPLKVSLKNTDWLRTWDMTKAQLDATYLAAMVLEKFTQANIDCTSFHGSIAVCEFRDNSTRTRFSFFKACTLLGLQPVELDVGKSQIAHGETVRETAAMISFLSEIMAIRDDKYIHEGHAYQAEVAKYLKESYEEKVLDRRTTVLNLQCDQDHPTQSMSDLIHVIKHFGGEAGLKGKKICMSWAYSPSYGKPLSVAQSIINLLPRYGAHVVLAYPEGYELLPDIVEQAKKGAAEGHGSLTVTNNMDEALKDAEVIYCKSWAPYSIHEKKRDLIRAGKGDSEEMKKMEKDGLAINATHKDWTVTEAKMKLTKPTYSHLLGKQLPEALYMHCLPADISGLSCKDGEVEQDVFERHRVATYLEAKNKPFVQAAMILITRFDDIVKVLDDMITRGDKRRLD</sequence>
<evidence type="ECO:0000313" key="8">
    <source>
        <dbReference type="EMBL" id="CAI9934639.1"/>
    </source>
</evidence>
<feature type="domain" description="Aspartate/ornithine carbamoyltransferase Asp/Orn-binding" evidence="5">
    <location>
        <begin position="212"/>
        <end position="391"/>
    </location>
</feature>